<proteinExistence type="predicted"/>
<evidence type="ECO:0000256" key="1">
    <source>
        <dbReference type="SAM" id="SignalP"/>
    </source>
</evidence>
<reference evidence="2" key="1">
    <citation type="journal article" date="2005" name="PLoS Biol.">
        <title>The genomes of Oryza sativa: a history of duplications.</title>
        <authorList>
            <person name="Yu J."/>
            <person name="Wang J."/>
            <person name="Lin W."/>
            <person name="Li S."/>
            <person name="Li H."/>
            <person name="Zhou J."/>
            <person name="Ni P."/>
            <person name="Dong W."/>
            <person name="Hu S."/>
            <person name="Zeng C."/>
            <person name="Zhang J."/>
            <person name="Zhang Y."/>
            <person name="Li R."/>
            <person name="Xu Z."/>
            <person name="Li S."/>
            <person name="Li X."/>
            <person name="Zheng H."/>
            <person name="Cong L."/>
            <person name="Lin L."/>
            <person name="Yin J."/>
            <person name="Geng J."/>
            <person name="Li G."/>
            <person name="Shi J."/>
            <person name="Liu J."/>
            <person name="Lv H."/>
            <person name="Li J."/>
            <person name="Wang J."/>
            <person name="Deng Y."/>
            <person name="Ran L."/>
            <person name="Shi X."/>
            <person name="Wang X."/>
            <person name="Wu Q."/>
            <person name="Li C."/>
            <person name="Ren X."/>
            <person name="Wang J."/>
            <person name="Wang X."/>
            <person name="Li D."/>
            <person name="Liu D."/>
            <person name="Zhang X."/>
            <person name="Ji Z."/>
            <person name="Zhao W."/>
            <person name="Sun Y."/>
            <person name="Zhang Z."/>
            <person name="Bao J."/>
            <person name="Han Y."/>
            <person name="Dong L."/>
            <person name="Ji J."/>
            <person name="Chen P."/>
            <person name="Wu S."/>
            <person name="Liu J."/>
            <person name="Xiao Y."/>
            <person name="Bu D."/>
            <person name="Tan J."/>
            <person name="Yang L."/>
            <person name="Ye C."/>
            <person name="Zhang J."/>
            <person name="Xu J."/>
            <person name="Zhou Y."/>
            <person name="Yu Y."/>
            <person name="Zhang B."/>
            <person name="Zhuang S."/>
            <person name="Wei H."/>
            <person name="Liu B."/>
            <person name="Lei M."/>
            <person name="Yu H."/>
            <person name="Li Y."/>
            <person name="Xu H."/>
            <person name="Wei S."/>
            <person name="He X."/>
            <person name="Fang L."/>
            <person name="Zhang Z."/>
            <person name="Zhang Y."/>
            <person name="Huang X."/>
            <person name="Su Z."/>
            <person name="Tong W."/>
            <person name="Li J."/>
            <person name="Tong Z."/>
            <person name="Li S."/>
            <person name="Ye J."/>
            <person name="Wang L."/>
            <person name="Fang L."/>
            <person name="Lei T."/>
            <person name="Chen C."/>
            <person name="Chen H."/>
            <person name="Xu Z."/>
            <person name="Li H."/>
            <person name="Huang H."/>
            <person name="Zhang F."/>
            <person name="Xu H."/>
            <person name="Li N."/>
            <person name="Zhao C."/>
            <person name="Li S."/>
            <person name="Dong L."/>
            <person name="Huang Y."/>
            <person name="Li L."/>
            <person name="Xi Y."/>
            <person name="Qi Q."/>
            <person name="Li W."/>
            <person name="Zhang B."/>
            <person name="Hu W."/>
            <person name="Zhang Y."/>
            <person name="Tian X."/>
            <person name="Jiao Y."/>
            <person name="Liang X."/>
            <person name="Jin J."/>
            <person name="Gao L."/>
            <person name="Zheng W."/>
            <person name="Hao B."/>
            <person name="Liu S."/>
            <person name="Wang W."/>
            <person name="Yuan L."/>
            <person name="Cao M."/>
            <person name="McDermott J."/>
            <person name="Samudrala R."/>
            <person name="Wang J."/>
            <person name="Wong G.K."/>
            <person name="Yang H."/>
        </authorList>
    </citation>
    <scope>NUCLEOTIDE SEQUENCE [LARGE SCALE GENOMIC DNA]</scope>
</reference>
<feature type="signal peptide" evidence="1">
    <location>
        <begin position="1"/>
        <end position="28"/>
    </location>
</feature>
<accession>A2ZXF2</accession>
<feature type="chain" id="PRO_5002649610" evidence="1">
    <location>
        <begin position="29"/>
        <end position="91"/>
    </location>
</feature>
<organism evidence="2">
    <name type="scientific">Oryza sativa subsp. japonica</name>
    <name type="common">Rice</name>
    <dbReference type="NCBI Taxonomy" id="39947"/>
    <lineage>
        <taxon>Eukaryota</taxon>
        <taxon>Viridiplantae</taxon>
        <taxon>Streptophyta</taxon>
        <taxon>Embryophyta</taxon>
        <taxon>Tracheophyta</taxon>
        <taxon>Spermatophyta</taxon>
        <taxon>Magnoliopsida</taxon>
        <taxon>Liliopsida</taxon>
        <taxon>Poales</taxon>
        <taxon>Poaceae</taxon>
        <taxon>BOP clade</taxon>
        <taxon>Oryzoideae</taxon>
        <taxon>Oryzeae</taxon>
        <taxon>Oryzinae</taxon>
        <taxon>Oryza</taxon>
        <taxon>Oryza sativa</taxon>
    </lineage>
</organism>
<protein>
    <submittedName>
        <fullName evidence="2">Uncharacterized protein</fullName>
    </submittedName>
</protein>
<reference evidence="2" key="2">
    <citation type="submission" date="2008-12" db="EMBL/GenBank/DDBJ databases">
        <title>Improved gene annotation of the rice (Oryza sativa) genomes.</title>
        <authorList>
            <person name="Wang J."/>
            <person name="Li R."/>
            <person name="Fan W."/>
            <person name="Huang Q."/>
            <person name="Zhang J."/>
            <person name="Zhou Y."/>
            <person name="Hu Y."/>
            <person name="Zi S."/>
            <person name="Li J."/>
            <person name="Ni P."/>
            <person name="Zheng H."/>
            <person name="Zhang Y."/>
            <person name="Zhao M."/>
            <person name="Hao Q."/>
            <person name="McDermott J."/>
            <person name="Samudrala R."/>
            <person name="Kristiansen K."/>
            <person name="Wong G.K.-S."/>
        </authorList>
    </citation>
    <scope>NUCLEOTIDE SEQUENCE</scope>
</reference>
<dbReference type="Proteomes" id="UP000007752">
    <property type="component" value="Chromosome 1"/>
</dbReference>
<evidence type="ECO:0000313" key="2">
    <source>
        <dbReference type="EMBL" id="EAZ13399.1"/>
    </source>
</evidence>
<gene>
    <name evidence="2" type="ORF">OsJ_03319</name>
</gene>
<name>A2ZXF2_ORYSJ</name>
<sequence>MARFAGSLQLYCLSVLLVILTQLGGGSAMGLPRPPPNVNFTIGVEGAVCNSINIIHFNECKRRYPESGCAQVACNTEKATYMHVMSSVSPI</sequence>
<dbReference type="EMBL" id="CM000138">
    <property type="protein sequence ID" value="EAZ13399.1"/>
    <property type="molecule type" value="Genomic_DNA"/>
</dbReference>
<dbReference type="AlphaFoldDB" id="A2ZXF2"/>
<keyword evidence="1" id="KW-0732">Signal</keyword>